<accession>A0A1F5G9M1</accession>
<dbReference type="Pfam" id="PF13196">
    <property type="entry name" value="DUF4012"/>
    <property type="match status" value="1"/>
</dbReference>
<dbReference type="Proteomes" id="UP000177369">
    <property type="component" value="Unassembled WGS sequence"/>
</dbReference>
<evidence type="ECO:0000313" key="3">
    <source>
        <dbReference type="Proteomes" id="UP000177369"/>
    </source>
</evidence>
<keyword evidence="1" id="KW-0812">Transmembrane</keyword>
<dbReference type="InterPro" id="IPR025101">
    <property type="entry name" value="DUF4012"/>
</dbReference>
<comment type="caution">
    <text evidence="2">The sequence shown here is derived from an EMBL/GenBank/DDBJ whole genome shotgun (WGS) entry which is preliminary data.</text>
</comment>
<proteinExistence type="predicted"/>
<dbReference type="AlphaFoldDB" id="A0A1F5G9M1"/>
<protein>
    <recommendedName>
        <fullName evidence="4">DUF4012 domain-containing protein</fullName>
    </recommendedName>
</protein>
<reference evidence="2 3" key="1">
    <citation type="journal article" date="2016" name="Nat. Commun.">
        <title>Thousands of microbial genomes shed light on interconnected biogeochemical processes in an aquifer system.</title>
        <authorList>
            <person name="Anantharaman K."/>
            <person name="Brown C.T."/>
            <person name="Hug L.A."/>
            <person name="Sharon I."/>
            <person name="Castelle C.J."/>
            <person name="Probst A.J."/>
            <person name="Thomas B.C."/>
            <person name="Singh A."/>
            <person name="Wilkins M.J."/>
            <person name="Karaoz U."/>
            <person name="Brodie E.L."/>
            <person name="Williams K.H."/>
            <person name="Hubbard S.S."/>
            <person name="Banfield J.F."/>
        </authorList>
    </citation>
    <scope>NUCLEOTIDE SEQUENCE [LARGE SCALE GENOMIC DNA]</scope>
</reference>
<keyword evidence="1" id="KW-1133">Transmembrane helix</keyword>
<dbReference type="EMBL" id="MFBD01000023">
    <property type="protein sequence ID" value="OGD88593.1"/>
    <property type="molecule type" value="Genomic_DNA"/>
</dbReference>
<sequence length="609" mass="68368">MIIRNRWNIKRIFLALVAYFVLFSVFSAFFAFRALSTTKKAVESIQLQDLPAAKTHVTNAKNQFKITQKTLLPLTPFRIIPLFGWYVSDIQRGINAAIHSLAAAQKFTEAITPYADVLGLEGEGTFLGGTAQERLANGVAALSKASPQLDGIGKDLVKAKNDVNKIASWRYPNFLPGKPGTKIDSAKLALENIESLIVDAKPLIEVLPQIMGQEEEKKYLILFQNDKELRPTGGFITAYAIFRVNKGIMESEGSSDIYQLDGTLLKRVAAPEPIVKYLPGVFSLNIRDSNLSPDFLVSMKQFQELYENTTDRKEIDGIIAIDTQFVMDMINVLGPLEAFGEQFTTEHLEVCACPQIIYELELFADQPTGFDKGNRKGIIGVLMQDMMTKTFTAPKSTWPKVLDQIVTSLQNKNILLSFKDPASQEAVEKINFAGRLNNYDGDYLHINETNFAGAKSNLYIEQKVRQEIKKGKDDSIVKKVTIDYRYPRRMDNCNLERASGLCLAGIYRDWIRIYVPKGSKLIKATGTEVEITASEDLEKTVFEGFLTIRPEGTAKIELEYSVPIKTNGEYRLLIQKQPGTPNHTYEIDAFGKKQKGFPLERDKELVVNI</sequence>
<keyword evidence="1" id="KW-0472">Membrane</keyword>
<name>A0A1F5G9M1_9BACT</name>
<evidence type="ECO:0000313" key="2">
    <source>
        <dbReference type="EMBL" id="OGD88593.1"/>
    </source>
</evidence>
<organism evidence="2 3">
    <name type="scientific">Candidatus Curtissbacteria bacterium RIFCSPHIGHO2_02_FULL_40_16b</name>
    <dbReference type="NCBI Taxonomy" id="1797714"/>
    <lineage>
        <taxon>Bacteria</taxon>
        <taxon>Candidatus Curtissiibacteriota</taxon>
    </lineage>
</organism>
<gene>
    <name evidence="2" type="ORF">A3D04_01160</name>
</gene>
<feature type="transmembrane region" description="Helical" evidence="1">
    <location>
        <begin position="12"/>
        <end position="32"/>
    </location>
</feature>
<evidence type="ECO:0008006" key="4">
    <source>
        <dbReference type="Google" id="ProtNLM"/>
    </source>
</evidence>
<dbReference type="STRING" id="1797714.A3D04_01160"/>
<evidence type="ECO:0000256" key="1">
    <source>
        <dbReference type="SAM" id="Phobius"/>
    </source>
</evidence>